<dbReference type="Gene3D" id="3.30.565.10">
    <property type="entry name" value="Histidine kinase-like ATPase, C-terminal domain"/>
    <property type="match status" value="1"/>
</dbReference>
<dbReference type="SUPFAM" id="SSF47384">
    <property type="entry name" value="Homodimeric domain of signal transducing histidine kinase"/>
    <property type="match status" value="1"/>
</dbReference>
<dbReference type="Pfam" id="PF08673">
    <property type="entry name" value="RsbU_N"/>
    <property type="match status" value="1"/>
</dbReference>
<dbReference type="Proteomes" id="UP001441944">
    <property type="component" value="Unassembled WGS sequence"/>
</dbReference>
<dbReference type="Gene3D" id="1.10.287.130">
    <property type="match status" value="1"/>
</dbReference>
<dbReference type="CDD" id="cd00082">
    <property type="entry name" value="HisKA"/>
    <property type="match status" value="1"/>
</dbReference>
<dbReference type="InterPro" id="IPR003594">
    <property type="entry name" value="HATPase_dom"/>
</dbReference>
<dbReference type="InterPro" id="IPR004358">
    <property type="entry name" value="Sig_transdc_His_kin-like_C"/>
</dbReference>
<feature type="domain" description="Histidine kinase" evidence="7">
    <location>
        <begin position="174"/>
        <end position="389"/>
    </location>
</feature>
<evidence type="ECO:0000256" key="6">
    <source>
        <dbReference type="SAM" id="Coils"/>
    </source>
</evidence>
<dbReference type="PRINTS" id="PR00344">
    <property type="entry name" value="BCTRLSENSOR"/>
</dbReference>
<dbReference type="InterPro" id="IPR017944">
    <property type="entry name" value="KaiA/RbsU_helical_domain_sf"/>
</dbReference>
<feature type="coiled-coil region" evidence="6">
    <location>
        <begin position="98"/>
        <end position="164"/>
    </location>
</feature>
<evidence type="ECO:0000256" key="3">
    <source>
        <dbReference type="ARBA" id="ARBA00022553"/>
    </source>
</evidence>
<evidence type="ECO:0000313" key="9">
    <source>
        <dbReference type="Proteomes" id="UP001441944"/>
    </source>
</evidence>
<evidence type="ECO:0000256" key="1">
    <source>
        <dbReference type="ARBA" id="ARBA00000085"/>
    </source>
</evidence>
<evidence type="ECO:0000256" key="4">
    <source>
        <dbReference type="ARBA" id="ARBA00022679"/>
    </source>
</evidence>
<dbReference type="InterPro" id="IPR003661">
    <property type="entry name" value="HisK_dim/P_dom"/>
</dbReference>
<dbReference type="RefSeq" id="WP_353397413.1">
    <property type="nucleotide sequence ID" value="NZ_BAABWU010000002.1"/>
</dbReference>
<dbReference type="Pfam" id="PF02518">
    <property type="entry name" value="HATPase_c"/>
    <property type="match status" value="1"/>
</dbReference>
<comment type="catalytic activity">
    <reaction evidence="1">
        <text>ATP + protein L-histidine = ADP + protein N-phospho-L-histidine.</text>
        <dbReference type="EC" id="2.7.13.3"/>
    </reaction>
</comment>
<dbReference type="Gene3D" id="1.10.1240.30">
    <property type="entry name" value="KaiA/RbsU domain"/>
    <property type="match status" value="1"/>
</dbReference>
<dbReference type="PANTHER" id="PTHR43304:SF1">
    <property type="entry name" value="PAC DOMAIN-CONTAINING PROTEIN"/>
    <property type="match status" value="1"/>
</dbReference>
<dbReference type="InterPro" id="IPR036097">
    <property type="entry name" value="HisK_dim/P_sf"/>
</dbReference>
<evidence type="ECO:0000256" key="2">
    <source>
        <dbReference type="ARBA" id="ARBA00012438"/>
    </source>
</evidence>
<keyword evidence="4" id="KW-0808">Transferase</keyword>
<dbReference type="EC" id="2.7.13.3" evidence="2"/>
<dbReference type="PANTHER" id="PTHR43304">
    <property type="entry name" value="PHYTOCHROME-LIKE PROTEIN CPH1"/>
    <property type="match status" value="1"/>
</dbReference>
<proteinExistence type="predicted"/>
<evidence type="ECO:0000256" key="5">
    <source>
        <dbReference type="ARBA" id="ARBA00022777"/>
    </source>
</evidence>
<evidence type="ECO:0000313" key="8">
    <source>
        <dbReference type="EMBL" id="GAA6195497.1"/>
    </source>
</evidence>
<dbReference type="InterPro" id="IPR014787">
    <property type="entry name" value="PSer_Pase_RsbU_N"/>
</dbReference>
<dbReference type="SMART" id="SM00387">
    <property type="entry name" value="HATPase_c"/>
    <property type="match status" value="1"/>
</dbReference>
<accession>A0ABQ0AI00</accession>
<dbReference type="InterPro" id="IPR052162">
    <property type="entry name" value="Sensor_kinase/Photoreceptor"/>
</dbReference>
<reference evidence="8 9" key="1">
    <citation type="submission" date="2024-04" db="EMBL/GenBank/DDBJ databases">
        <title>Draft genome sequence of Pseudophaeobacter arcticus NBRC 116598.</title>
        <authorList>
            <person name="Miyakawa T."/>
            <person name="Kusuya Y."/>
            <person name="Miura T."/>
        </authorList>
    </citation>
    <scope>NUCLEOTIDE SEQUENCE [LARGE SCALE GENOMIC DNA]</scope>
    <source>
        <strain evidence="8 9">SU-CL00105</strain>
    </source>
</reference>
<dbReference type="InterPro" id="IPR005467">
    <property type="entry name" value="His_kinase_dom"/>
</dbReference>
<dbReference type="InterPro" id="IPR036890">
    <property type="entry name" value="HATPase_C_sf"/>
</dbReference>
<keyword evidence="5" id="KW-0418">Kinase</keyword>
<dbReference type="EMBL" id="BAABWU010000002">
    <property type="protein sequence ID" value="GAA6195497.1"/>
    <property type="molecule type" value="Genomic_DNA"/>
</dbReference>
<dbReference type="SUPFAM" id="SSF55874">
    <property type="entry name" value="ATPase domain of HSP90 chaperone/DNA topoisomerase II/histidine kinase"/>
    <property type="match status" value="1"/>
</dbReference>
<keyword evidence="6" id="KW-0175">Coiled coil</keyword>
<organism evidence="8 9">
    <name type="scientific">Pseudophaeobacter arcticus</name>
    <dbReference type="NCBI Taxonomy" id="385492"/>
    <lineage>
        <taxon>Bacteria</taxon>
        <taxon>Pseudomonadati</taxon>
        <taxon>Pseudomonadota</taxon>
        <taxon>Alphaproteobacteria</taxon>
        <taxon>Rhodobacterales</taxon>
        <taxon>Paracoccaceae</taxon>
        <taxon>Pseudophaeobacter</taxon>
    </lineage>
</organism>
<comment type="caution">
    <text evidence="8">The sequence shown here is derived from an EMBL/GenBank/DDBJ whole genome shotgun (WGS) entry which is preliminary data.</text>
</comment>
<keyword evidence="3" id="KW-0597">Phosphoprotein</keyword>
<keyword evidence="9" id="KW-1185">Reference proteome</keyword>
<dbReference type="PROSITE" id="PS50109">
    <property type="entry name" value="HIS_KIN"/>
    <property type="match status" value="1"/>
</dbReference>
<dbReference type="Pfam" id="PF00512">
    <property type="entry name" value="HisKA"/>
    <property type="match status" value="1"/>
</dbReference>
<dbReference type="SMART" id="SM00388">
    <property type="entry name" value="HisKA"/>
    <property type="match status" value="1"/>
</dbReference>
<gene>
    <name evidence="8" type="ORF">NBRC116598_09410</name>
</gene>
<evidence type="ECO:0000259" key="7">
    <source>
        <dbReference type="PROSITE" id="PS50109"/>
    </source>
</evidence>
<name>A0ABQ0AI00_9RHOB</name>
<sequence>MINSADEITETEISDFGAFYSGALRKYLVSQDEDVLDSAHLFSRSALGKRLTFSELASLHHRACVAVLETVSAAETRQMVARMEVFFLEVAAVYDMALKGYRQNLEQLHREIEERRKAEQELRNVTVELAHQRDQLDDQVRARTQELEVQSNKLRRQNARLVQTNLEQSDFTYAISHDLKSPNNTIRMILQILAQDYGSSLDEEARSLLTAALETADRMIKIIEDVLKYSQTLGDETQHETVSLAKTLQSIAEDTKADLLSNKGQLDLADLPDLICSPMQVRIMFQNFISNAIKFRRDGVAPRIEVFTEVQEEGGTDIVVRDNGIGIAEEHKARIFGLFQRLHTYDVYPGSGLGLALCQRVASNHGWNISITSKPGLGSSFRISINPEQLP</sequence>
<protein>
    <recommendedName>
        <fullName evidence="2">histidine kinase</fullName>
        <ecNumber evidence="2">2.7.13.3</ecNumber>
    </recommendedName>
</protein>